<dbReference type="PANTHER" id="PTHR14859:SF10">
    <property type="entry name" value="DNASE I-LIKE SUPERFAMILY PROTEIN"/>
    <property type="match status" value="1"/>
</dbReference>
<dbReference type="InterPro" id="IPR051916">
    <property type="entry name" value="GPI-anchor_lipid_remodeler"/>
</dbReference>
<dbReference type="PANTHER" id="PTHR14859">
    <property type="entry name" value="CALCOFLUOR WHITE HYPERSENSITIVE PROTEIN PRECURSOR"/>
    <property type="match status" value="1"/>
</dbReference>
<reference evidence="2 3" key="1">
    <citation type="journal article" date="2024" name="G3 (Bethesda)">
        <title>Genome assembly of Hibiscus sabdariffa L. provides insights into metabolisms of medicinal natural products.</title>
        <authorList>
            <person name="Kim T."/>
        </authorList>
    </citation>
    <scope>NUCLEOTIDE SEQUENCE [LARGE SCALE GENOMIC DNA]</scope>
    <source>
        <strain evidence="2">TK-2024</strain>
        <tissue evidence="2">Old leaves</tissue>
    </source>
</reference>
<organism evidence="2 3">
    <name type="scientific">Hibiscus sabdariffa</name>
    <name type="common">roselle</name>
    <dbReference type="NCBI Taxonomy" id="183260"/>
    <lineage>
        <taxon>Eukaryota</taxon>
        <taxon>Viridiplantae</taxon>
        <taxon>Streptophyta</taxon>
        <taxon>Embryophyta</taxon>
        <taxon>Tracheophyta</taxon>
        <taxon>Spermatophyta</taxon>
        <taxon>Magnoliopsida</taxon>
        <taxon>eudicotyledons</taxon>
        <taxon>Gunneridae</taxon>
        <taxon>Pentapetalae</taxon>
        <taxon>rosids</taxon>
        <taxon>malvids</taxon>
        <taxon>Malvales</taxon>
        <taxon>Malvaceae</taxon>
        <taxon>Malvoideae</taxon>
        <taxon>Hibiscus</taxon>
    </lineage>
</organism>
<dbReference type="SUPFAM" id="SSF56219">
    <property type="entry name" value="DNase I-like"/>
    <property type="match status" value="1"/>
</dbReference>
<dbReference type="EMBL" id="JBBPBM010000026">
    <property type="protein sequence ID" value="KAK8539390.1"/>
    <property type="molecule type" value="Genomic_DNA"/>
</dbReference>
<accession>A0ABR2DHZ5</accession>
<sequence length="471" mass="53411">MQTRKIQEFFCSNQGSSMLRILRRKLWHLGSRIRWLMRKQPRPKVIIRRLGRLNSKVRRKGDVGTKTSNVDLNGNLGFCYPKRPIRIATFNVAMFSLAPAISEAEEAGLFCYGDDNYTGLSTLFEFDIHNKSPNHYAKSILKQSSLHNSHKQNKLSRLNLKVSINLPDNEISLAQSKFLSFIEDVNKGSSDTITGRINTGNSIMRSPVCLPSNMIKLWNEEGSKNGRSIAELLRELNADILALQDVKANEEKGMKPLSDLASALKMKYIFAESWAPEYGNAILSKWPIKRWTVQKIADDNDFRNVLKATIDVPWAGEVNFYCTQLDHLDENWRMKQMKAIIESNNSPHLLLGGLNSLNASDYSSERWTDIVKYYEDIGKPRPRTEVMKLLRGKEYVDSKDYAGECEPVVIIAKGQNVQGTCKYGTRVDYILASSDTPYTFVPGSYSVISSKGTSDHHIVKVEIVKESEKSQ</sequence>
<gene>
    <name evidence="2" type="ORF">V6N12_043016</name>
</gene>
<dbReference type="Pfam" id="PF03372">
    <property type="entry name" value="Exo_endo_phos"/>
    <property type="match status" value="1"/>
</dbReference>
<evidence type="ECO:0000313" key="3">
    <source>
        <dbReference type="Proteomes" id="UP001472677"/>
    </source>
</evidence>
<feature type="domain" description="Endonuclease/exonuclease/phosphatase" evidence="1">
    <location>
        <begin position="218"/>
        <end position="456"/>
    </location>
</feature>
<proteinExistence type="predicted"/>
<evidence type="ECO:0000313" key="2">
    <source>
        <dbReference type="EMBL" id="KAK8539390.1"/>
    </source>
</evidence>
<comment type="caution">
    <text evidence="2">The sequence shown here is derived from an EMBL/GenBank/DDBJ whole genome shotgun (WGS) entry which is preliminary data.</text>
</comment>
<dbReference type="InterPro" id="IPR036691">
    <property type="entry name" value="Endo/exonu/phosph_ase_sf"/>
</dbReference>
<protein>
    <recommendedName>
        <fullName evidence="1">Endonuclease/exonuclease/phosphatase domain-containing protein</fullName>
    </recommendedName>
</protein>
<dbReference type="InterPro" id="IPR005135">
    <property type="entry name" value="Endo/exonuclease/phosphatase"/>
</dbReference>
<dbReference type="Gene3D" id="3.60.10.10">
    <property type="entry name" value="Endonuclease/exonuclease/phosphatase"/>
    <property type="match status" value="1"/>
</dbReference>
<name>A0ABR2DHZ5_9ROSI</name>
<dbReference type="Proteomes" id="UP001472677">
    <property type="component" value="Unassembled WGS sequence"/>
</dbReference>
<evidence type="ECO:0000259" key="1">
    <source>
        <dbReference type="Pfam" id="PF03372"/>
    </source>
</evidence>
<keyword evidence="3" id="KW-1185">Reference proteome</keyword>